<dbReference type="OrthoDB" id="5833743at2759"/>
<accession>A0A3P8D8D6</accession>
<evidence type="ECO:0000313" key="2">
    <source>
        <dbReference type="EMBL" id="VDP39710.1"/>
    </source>
</evidence>
<keyword evidence="1" id="KW-1133">Transmembrane helix</keyword>
<sequence length="208" mass="23735">MAFLLIIAMTVIAEVLETISYIMGAAPDMSGFLTYAIEIWEYVVTVSMIIALVQESTLFMLPFIGEMFVLVIMMLILVFQLLFCLVAPYSTMAEQFFVDGRYTFLQREKKLFAIFIFVAFFTSLAVWFLNIGLTTYMYFDFVNEKRNRRTRRTATEQAPVLVQPNAIPPNVVVTPVTESFPNPNFVINSDEEDDEVFQNGVQPHVSVA</sequence>
<feature type="transmembrane region" description="Helical" evidence="1">
    <location>
        <begin position="42"/>
        <end position="61"/>
    </location>
</feature>
<name>A0A3P8D8D6_HELPZ</name>
<proteinExistence type="predicted"/>
<reference evidence="2" key="1">
    <citation type="submission" date="2018-11" db="EMBL/GenBank/DDBJ databases">
        <authorList>
            <consortium name="Pathogen Informatics"/>
        </authorList>
    </citation>
    <scope>NUCLEOTIDE SEQUENCE [LARGE SCALE GENOMIC DNA]</scope>
</reference>
<dbReference type="EMBL" id="UZAH01035224">
    <property type="protein sequence ID" value="VDP39710.1"/>
    <property type="molecule type" value="Genomic_DNA"/>
</dbReference>
<keyword evidence="1" id="KW-0472">Membrane</keyword>
<keyword evidence="1" id="KW-0812">Transmembrane</keyword>
<organism evidence="2">
    <name type="scientific">Heligmosomoides polygyrus</name>
    <name type="common">Parasitic roundworm</name>
    <dbReference type="NCBI Taxonomy" id="6339"/>
    <lineage>
        <taxon>Eukaryota</taxon>
        <taxon>Metazoa</taxon>
        <taxon>Ecdysozoa</taxon>
        <taxon>Nematoda</taxon>
        <taxon>Chromadorea</taxon>
        <taxon>Rhabditida</taxon>
        <taxon>Rhabditina</taxon>
        <taxon>Rhabditomorpha</taxon>
        <taxon>Strongyloidea</taxon>
        <taxon>Heligmosomidae</taxon>
        <taxon>Heligmosomoides</taxon>
    </lineage>
</organism>
<dbReference type="AlphaFoldDB" id="A0A3P8D8D6"/>
<feature type="transmembrane region" description="Helical" evidence="1">
    <location>
        <begin position="68"/>
        <end position="91"/>
    </location>
</feature>
<evidence type="ECO:0000256" key="1">
    <source>
        <dbReference type="SAM" id="Phobius"/>
    </source>
</evidence>
<feature type="transmembrane region" description="Helical" evidence="1">
    <location>
        <begin position="111"/>
        <end position="139"/>
    </location>
</feature>
<gene>
    <name evidence="2" type="ORF">HPBE_LOCUS23578</name>
</gene>
<protein>
    <submittedName>
        <fullName evidence="2">Uncharacterized protein</fullName>
    </submittedName>
</protein>